<proteinExistence type="predicted"/>
<keyword evidence="1" id="KW-1133">Transmembrane helix</keyword>
<name>A0A068RCM7_9GAMM</name>
<dbReference type="EMBL" id="FR904238">
    <property type="protein sequence ID" value="CDG48808.1"/>
    <property type="molecule type" value="Genomic_DNA"/>
</dbReference>
<evidence type="ECO:0000313" key="2">
    <source>
        <dbReference type="EMBL" id="CDG48808.1"/>
    </source>
</evidence>
<keyword evidence="1" id="KW-0472">Membrane</keyword>
<keyword evidence="1" id="KW-0812">Transmembrane</keyword>
<evidence type="ECO:0000256" key="1">
    <source>
        <dbReference type="SAM" id="Phobius"/>
    </source>
</evidence>
<protein>
    <submittedName>
        <fullName evidence="2">Uncharacterized protein</fullName>
    </submittedName>
</protein>
<feature type="transmembrane region" description="Helical" evidence="1">
    <location>
        <begin position="6"/>
        <end position="27"/>
    </location>
</feature>
<gene>
    <name evidence="2" type="ORF">SCTVLC_2143</name>
</gene>
<reference evidence="2" key="1">
    <citation type="submission" date="2013-06" db="EMBL/GenBank/DDBJ databases">
        <authorList>
            <person name="Mazano-Marin A."/>
        </authorList>
    </citation>
    <scope>NUCLEOTIDE SEQUENCE</scope>
    <source>
        <strain evidence="2">SCt-VLC</strain>
    </source>
</reference>
<accession>A0A068RCM7</accession>
<sequence>MIILLFTGRYAVGVLLIMSIVIPLGGIRRNNVAVNAMKHRID</sequence>
<organism evidence="2">
    <name type="scientific">Serratia symbiotica SCt-VLC</name>
    <dbReference type="NCBI Taxonomy" id="1347341"/>
    <lineage>
        <taxon>Bacteria</taxon>
        <taxon>Pseudomonadati</taxon>
        <taxon>Pseudomonadota</taxon>
        <taxon>Gammaproteobacteria</taxon>
        <taxon>Enterobacterales</taxon>
        <taxon>Yersiniaceae</taxon>
        <taxon>Serratia</taxon>
        <taxon>Serratia symbiotica</taxon>
    </lineage>
</organism>
<reference evidence="2" key="2">
    <citation type="journal article" date="2014" name="Genome Biol. Evol.">
        <title>Settling down: the genome of Serratia symbiotica from the aphid Cinara tujafilina zooms in on the process of accommodation to a cooperative intracellular life.</title>
        <authorList>
            <person name="Manzano-Marin A."/>
            <person name="Latorre A."/>
        </authorList>
    </citation>
    <scope>NUCLEOTIDE SEQUENCE</scope>
    <source>
        <strain evidence="2">SCt-VLC</strain>
    </source>
</reference>
<dbReference type="AlphaFoldDB" id="A0A068RCM7"/>